<dbReference type="AlphaFoldDB" id="A0A9W4EXJ8"/>
<keyword evidence="1" id="KW-0614">Plasmid</keyword>
<name>A0A9W4EXJ8_BACTO</name>
<keyword evidence="1" id="KW-0378">Hydrolase</keyword>
<dbReference type="GO" id="GO:0004180">
    <property type="term" value="F:carboxypeptidase activity"/>
    <property type="evidence" value="ECO:0007669"/>
    <property type="project" value="UniProtKB-KW"/>
</dbReference>
<dbReference type="EMBL" id="AP014865">
    <property type="protein sequence ID" value="BAR87059.1"/>
    <property type="molecule type" value="Genomic_DNA"/>
</dbReference>
<keyword evidence="1" id="KW-0121">Carboxypeptidase</keyword>
<sequence>MLSGKLQKEQQLKQIFTTVSTGKGGINRYGLGIYEIKLPNVVSIGGHTGVIPGFNTFAGGTHMLTAI</sequence>
<dbReference type="Proteomes" id="UP000055316">
    <property type="component" value="Plasmid pKK1"/>
</dbReference>
<accession>A0A9W4EXJ8</accession>
<evidence type="ECO:0000313" key="1">
    <source>
        <dbReference type="EMBL" id="BAR87059.1"/>
    </source>
</evidence>
<gene>
    <name evidence="1" type="ORF">KNN_06324</name>
</gene>
<keyword evidence="1" id="KW-0645">Protease</keyword>
<evidence type="ECO:0000313" key="2">
    <source>
        <dbReference type="Proteomes" id="UP000055316"/>
    </source>
</evidence>
<dbReference type="InterPro" id="IPR012338">
    <property type="entry name" value="Beta-lactam/transpept-like"/>
</dbReference>
<protein>
    <submittedName>
        <fullName evidence="1">D-alanyl-D-alanine carboxypeptidase</fullName>
    </submittedName>
</protein>
<dbReference type="Gene3D" id="3.40.710.10">
    <property type="entry name" value="DD-peptidase/beta-lactamase superfamily"/>
    <property type="match status" value="1"/>
</dbReference>
<reference evidence="1 2" key="1">
    <citation type="submission" date="2015-05" db="EMBL/GenBank/DDBJ databases">
        <title>Whole genome sequence of Bacillus thuringiensis serovar tolworthi Pasteur Institute Standard strain.</title>
        <authorList>
            <person name="Kanda K."/>
            <person name="Nakashima K."/>
            <person name="Nagano Y."/>
        </authorList>
    </citation>
    <scope>NUCLEOTIDE SEQUENCE [LARGE SCALE GENOMIC DNA]</scope>
    <source>
        <strain evidence="1 2">Pasteur Institute Standard strain</strain>
        <plasmid evidence="2">pKK1 DNA</plasmid>
    </source>
</reference>
<proteinExistence type="predicted"/>
<organism evidence="1 2">
    <name type="scientific">Bacillus thuringiensis subsp. tolworthi</name>
    <dbReference type="NCBI Taxonomy" id="1442"/>
    <lineage>
        <taxon>Bacteria</taxon>
        <taxon>Bacillati</taxon>
        <taxon>Bacillota</taxon>
        <taxon>Bacilli</taxon>
        <taxon>Bacillales</taxon>
        <taxon>Bacillaceae</taxon>
        <taxon>Bacillus</taxon>
        <taxon>Bacillus cereus group</taxon>
    </lineage>
</organism>
<geneLocation type="plasmid" evidence="2">
    <name>pKK1 DNA</name>
</geneLocation>
<dbReference type="SUPFAM" id="SSF56601">
    <property type="entry name" value="beta-lactamase/transpeptidase-like"/>
    <property type="match status" value="1"/>
</dbReference>